<dbReference type="Pfam" id="PF00078">
    <property type="entry name" value="RVT_1"/>
    <property type="match status" value="1"/>
</dbReference>
<sequence length="319" mass="36813">MHLNKEKVRQNAWRPAWMNKELLGKVKEKKEAYRGWKQGQVAWEEYRETVRAARDHVRKAKALTELNLARDVKGNKKSFYRYVSDKRKTRENAGPFQNETEDLVTHYMEMAEVLNDFFASVFTSKVSCHVAQVTEGKGRDWENEELPTVGEDQVQEYLRNLKVHKSMGSDEMHKILRELVDEVAKPLSITYENSWQSSEVPTDWKKGNITPIFKKGEKEDLGNYRLVSLTSVPGKTMGQILLETMLRHMENKEVTGDSQHGFTKGKSCLTNSVTFYHEVTALVDKGRVTDIIYLDLCKAFDTVPHDILVSKLQRHGFDG</sequence>
<dbReference type="Proteomes" id="UP001623348">
    <property type="component" value="Unassembled WGS sequence"/>
</dbReference>
<dbReference type="PANTHER" id="PTHR33395">
    <property type="entry name" value="TRANSCRIPTASE, PUTATIVE-RELATED-RELATED"/>
    <property type="match status" value="1"/>
</dbReference>
<evidence type="ECO:0000313" key="2">
    <source>
        <dbReference type="EMBL" id="GAB0205258.1"/>
    </source>
</evidence>
<dbReference type="InterPro" id="IPR000477">
    <property type="entry name" value="RT_dom"/>
</dbReference>
<organism evidence="2 3">
    <name type="scientific">Grus japonensis</name>
    <name type="common">Japanese crane</name>
    <name type="synonym">Red-crowned crane</name>
    <dbReference type="NCBI Taxonomy" id="30415"/>
    <lineage>
        <taxon>Eukaryota</taxon>
        <taxon>Metazoa</taxon>
        <taxon>Chordata</taxon>
        <taxon>Craniata</taxon>
        <taxon>Vertebrata</taxon>
        <taxon>Euteleostomi</taxon>
        <taxon>Archelosauria</taxon>
        <taxon>Archosauria</taxon>
        <taxon>Dinosauria</taxon>
        <taxon>Saurischia</taxon>
        <taxon>Theropoda</taxon>
        <taxon>Coelurosauria</taxon>
        <taxon>Aves</taxon>
        <taxon>Neognathae</taxon>
        <taxon>Neoaves</taxon>
        <taxon>Gruiformes</taxon>
        <taxon>Gruidae</taxon>
        <taxon>Grus</taxon>
    </lineage>
</organism>
<accession>A0ABC9Y5M2</accession>
<reference evidence="2 3" key="1">
    <citation type="submission" date="2024-06" db="EMBL/GenBank/DDBJ databases">
        <title>The draft genome of Grus japonensis, version 3.</title>
        <authorList>
            <person name="Nabeshima K."/>
            <person name="Suzuki S."/>
            <person name="Onuma M."/>
        </authorList>
    </citation>
    <scope>NUCLEOTIDE SEQUENCE [LARGE SCALE GENOMIC DNA]</scope>
    <source>
        <strain evidence="2 3">451A</strain>
    </source>
</reference>
<feature type="domain" description="Reverse transcriptase" evidence="1">
    <location>
        <begin position="218"/>
        <end position="318"/>
    </location>
</feature>
<dbReference type="AlphaFoldDB" id="A0ABC9Y5M2"/>
<dbReference type="EMBL" id="BAAFJT010000040">
    <property type="protein sequence ID" value="GAB0205258.1"/>
    <property type="molecule type" value="Genomic_DNA"/>
</dbReference>
<keyword evidence="3" id="KW-1185">Reference proteome</keyword>
<name>A0ABC9Y5M2_GRUJA</name>
<proteinExistence type="predicted"/>
<dbReference type="PANTHER" id="PTHR33395:SF22">
    <property type="entry name" value="REVERSE TRANSCRIPTASE DOMAIN-CONTAINING PROTEIN"/>
    <property type="match status" value="1"/>
</dbReference>
<evidence type="ECO:0000313" key="3">
    <source>
        <dbReference type="Proteomes" id="UP001623348"/>
    </source>
</evidence>
<gene>
    <name evidence="2" type="ORF">GRJ2_002991400</name>
</gene>
<comment type="caution">
    <text evidence="2">The sequence shown here is derived from an EMBL/GenBank/DDBJ whole genome shotgun (WGS) entry which is preliminary data.</text>
</comment>
<evidence type="ECO:0000259" key="1">
    <source>
        <dbReference type="Pfam" id="PF00078"/>
    </source>
</evidence>
<protein>
    <submittedName>
        <fullName evidence="2">Mitochondrial enolase superfamily member 1</fullName>
    </submittedName>
</protein>